<dbReference type="WBParaSite" id="Gr19_v10_g6864.t1">
    <property type="protein sequence ID" value="Gr19_v10_g6864.t1"/>
    <property type="gene ID" value="Gr19_v10_g6864"/>
</dbReference>
<sequence>MLKNYLTTIEEDDGGLKKLRKEKFLHEELAEAHQKLLLRLHQIAIQSVPGFDTTPFLPNQLQSTGLTGASNFISGNSGSSSYYGGAMPYQEAPMPDTSSFPAFPNYPFNQSAPLNPSTDFVPSQTETDSWDWSGGNSQDNEGDLYSVVNTRKPSSPKSTSKNGKNISKPRK</sequence>
<name>A0A914I328_GLORO</name>
<feature type="region of interest" description="Disordered" evidence="1">
    <location>
        <begin position="83"/>
        <end position="171"/>
    </location>
</feature>
<evidence type="ECO:0000313" key="3">
    <source>
        <dbReference type="WBParaSite" id="Gr19_v10_g10955.t1"/>
    </source>
</evidence>
<evidence type="ECO:0000256" key="1">
    <source>
        <dbReference type="SAM" id="MobiDB-lite"/>
    </source>
</evidence>
<evidence type="ECO:0000313" key="4">
    <source>
        <dbReference type="WBParaSite" id="Gr19_v10_g6864.t1"/>
    </source>
</evidence>
<dbReference type="WBParaSite" id="Gr19_v10_g10955.t1">
    <property type="protein sequence ID" value="Gr19_v10_g10955.t1"/>
    <property type="gene ID" value="Gr19_v10_g10955"/>
</dbReference>
<proteinExistence type="predicted"/>
<reference evidence="3 4" key="1">
    <citation type="submission" date="2022-11" db="UniProtKB">
        <authorList>
            <consortium name="WormBaseParasite"/>
        </authorList>
    </citation>
    <scope>IDENTIFICATION</scope>
</reference>
<accession>A0A914I328</accession>
<evidence type="ECO:0000313" key="2">
    <source>
        <dbReference type="Proteomes" id="UP000887572"/>
    </source>
</evidence>
<organism evidence="2 4">
    <name type="scientific">Globodera rostochiensis</name>
    <name type="common">Golden nematode worm</name>
    <name type="synonym">Heterodera rostochiensis</name>
    <dbReference type="NCBI Taxonomy" id="31243"/>
    <lineage>
        <taxon>Eukaryota</taxon>
        <taxon>Metazoa</taxon>
        <taxon>Ecdysozoa</taxon>
        <taxon>Nematoda</taxon>
        <taxon>Chromadorea</taxon>
        <taxon>Rhabditida</taxon>
        <taxon>Tylenchina</taxon>
        <taxon>Tylenchomorpha</taxon>
        <taxon>Tylenchoidea</taxon>
        <taxon>Heteroderidae</taxon>
        <taxon>Heteroderinae</taxon>
        <taxon>Globodera</taxon>
    </lineage>
</organism>
<feature type="compositionally biased region" description="Polar residues" evidence="1">
    <location>
        <begin position="107"/>
        <end position="127"/>
    </location>
</feature>
<keyword evidence="2" id="KW-1185">Reference proteome</keyword>
<dbReference type="AlphaFoldDB" id="A0A914I328"/>
<feature type="compositionally biased region" description="Low complexity" evidence="1">
    <location>
        <begin position="152"/>
        <end position="165"/>
    </location>
</feature>
<dbReference type="Proteomes" id="UP000887572">
    <property type="component" value="Unplaced"/>
</dbReference>
<protein>
    <submittedName>
        <fullName evidence="3 4">Uncharacterized protein</fullName>
    </submittedName>
</protein>